<accession>A0ABD1HP64</accession>
<evidence type="ECO:0000313" key="2">
    <source>
        <dbReference type="Proteomes" id="UP001567538"/>
    </source>
</evidence>
<dbReference type="AlphaFoldDB" id="A0ABD1HP64"/>
<dbReference type="EMBL" id="JBEAFC010000004">
    <property type="protein sequence ID" value="KAL1557892.1"/>
    <property type="molecule type" value="Genomic_DNA"/>
</dbReference>
<comment type="caution">
    <text evidence="1">The sequence shown here is derived from an EMBL/GenBank/DDBJ whole genome shotgun (WGS) entry which is preliminary data.</text>
</comment>
<gene>
    <name evidence="1" type="ORF">AAHA92_08426</name>
</gene>
<proteinExistence type="predicted"/>
<keyword evidence="2" id="KW-1185">Reference proteome</keyword>
<dbReference type="Proteomes" id="UP001567538">
    <property type="component" value="Unassembled WGS sequence"/>
</dbReference>
<reference evidence="1 2" key="1">
    <citation type="submission" date="2024-06" db="EMBL/GenBank/DDBJ databases">
        <title>A chromosome level genome sequence of Diviner's sage (Salvia divinorum).</title>
        <authorList>
            <person name="Ford S.A."/>
            <person name="Ro D.-K."/>
            <person name="Ness R.W."/>
            <person name="Phillips M.A."/>
        </authorList>
    </citation>
    <scope>NUCLEOTIDE SEQUENCE [LARGE SCALE GENOMIC DNA]</scope>
    <source>
        <strain evidence="1">SAF-2024a</strain>
        <tissue evidence="1">Leaf</tissue>
    </source>
</reference>
<name>A0ABD1HP64_SALDI</name>
<organism evidence="1 2">
    <name type="scientific">Salvia divinorum</name>
    <name type="common">Maria pastora</name>
    <name type="synonym">Diviner's sage</name>
    <dbReference type="NCBI Taxonomy" id="28513"/>
    <lineage>
        <taxon>Eukaryota</taxon>
        <taxon>Viridiplantae</taxon>
        <taxon>Streptophyta</taxon>
        <taxon>Embryophyta</taxon>
        <taxon>Tracheophyta</taxon>
        <taxon>Spermatophyta</taxon>
        <taxon>Magnoliopsida</taxon>
        <taxon>eudicotyledons</taxon>
        <taxon>Gunneridae</taxon>
        <taxon>Pentapetalae</taxon>
        <taxon>asterids</taxon>
        <taxon>lamiids</taxon>
        <taxon>Lamiales</taxon>
        <taxon>Lamiaceae</taxon>
        <taxon>Nepetoideae</taxon>
        <taxon>Mentheae</taxon>
        <taxon>Salviinae</taxon>
        <taxon>Salvia</taxon>
        <taxon>Salvia subgen. Calosphace</taxon>
    </lineage>
</organism>
<protein>
    <submittedName>
        <fullName evidence="1">Uncharacterized protein</fullName>
    </submittedName>
</protein>
<sequence>MNLVMNNNHLNLGTVLLDPSKIKPMGIIGESLGLQSITIGPGDQADYKEALPSSAKHCVLWMNTIVDTGDQLC</sequence>
<evidence type="ECO:0000313" key="1">
    <source>
        <dbReference type="EMBL" id="KAL1557892.1"/>
    </source>
</evidence>